<proteinExistence type="predicted"/>
<dbReference type="Pfam" id="PF04143">
    <property type="entry name" value="Sulf_transp"/>
    <property type="match status" value="1"/>
</dbReference>
<organism evidence="2 3">
    <name type="scientific">Bosea psychrotolerans</name>
    <dbReference type="NCBI Taxonomy" id="1871628"/>
    <lineage>
        <taxon>Bacteria</taxon>
        <taxon>Pseudomonadati</taxon>
        <taxon>Pseudomonadota</taxon>
        <taxon>Alphaproteobacteria</taxon>
        <taxon>Hyphomicrobiales</taxon>
        <taxon>Boseaceae</taxon>
        <taxon>Bosea</taxon>
    </lineage>
</organism>
<dbReference type="RefSeq" id="WP_245928414.1">
    <property type="nucleotide sequence ID" value="NZ_PQFZ01000020.1"/>
</dbReference>
<feature type="transmembrane region" description="Helical" evidence="1">
    <location>
        <begin position="6"/>
        <end position="25"/>
    </location>
</feature>
<feature type="transmembrane region" description="Helical" evidence="1">
    <location>
        <begin position="160"/>
        <end position="177"/>
    </location>
</feature>
<evidence type="ECO:0000256" key="1">
    <source>
        <dbReference type="SAM" id="Phobius"/>
    </source>
</evidence>
<dbReference type="InterPro" id="IPR007272">
    <property type="entry name" value="Sulf_transp_TsuA/YedE"/>
</dbReference>
<dbReference type="EMBL" id="PQFZ01000020">
    <property type="protein sequence ID" value="POR47155.1"/>
    <property type="molecule type" value="Genomic_DNA"/>
</dbReference>
<evidence type="ECO:0000313" key="2">
    <source>
        <dbReference type="EMBL" id="POR47155.1"/>
    </source>
</evidence>
<feature type="transmembrane region" description="Helical" evidence="1">
    <location>
        <begin position="78"/>
        <end position="100"/>
    </location>
</feature>
<reference evidence="2 3" key="1">
    <citation type="submission" date="2018-01" db="EMBL/GenBank/DDBJ databases">
        <title>Genomic Encyclopedia of Type Strains, Phase III (KMG-III): the genomes of soil and plant-associated and newly described type strains.</title>
        <authorList>
            <person name="Whitman W."/>
        </authorList>
    </citation>
    <scope>NUCLEOTIDE SEQUENCE [LARGE SCALE GENOMIC DNA]</scope>
    <source>
        <strain evidence="2 3">1131</strain>
    </source>
</reference>
<dbReference type="Proteomes" id="UP000236919">
    <property type="component" value="Unassembled WGS sequence"/>
</dbReference>
<dbReference type="AlphaFoldDB" id="A0A2S4LXP7"/>
<accession>A0A2S4LXP7</accession>
<keyword evidence="1" id="KW-0812">Transmembrane</keyword>
<gene>
    <name evidence="2" type="ORF">CYD53_12045</name>
</gene>
<keyword evidence="1" id="KW-1133">Transmembrane helix</keyword>
<feature type="transmembrane region" description="Helical" evidence="1">
    <location>
        <begin position="112"/>
        <end position="131"/>
    </location>
</feature>
<feature type="transmembrane region" description="Helical" evidence="1">
    <location>
        <begin position="46"/>
        <end position="66"/>
    </location>
</feature>
<sequence>MFIIMVGLTFAAFGLLFGFAFGWLLHRGKVTDYNVIIDQFLLRDFTVLKVMLTAIIIGGIGVLALHQSGWANYHIKDANLLAVVLGASIFGVGMVIYGYCPGTGLAAIGTGSIHALVGALGMITGGILYALSFDWMQAHVLTVWRFGKVRLPDLTGIPDLVWFIGLTATAIAFFVFIERHAVPSHLRRSSR</sequence>
<comment type="caution">
    <text evidence="2">The sequence shown here is derived from an EMBL/GenBank/DDBJ whole genome shotgun (WGS) entry which is preliminary data.</text>
</comment>
<name>A0A2S4LXP7_9HYPH</name>
<keyword evidence="3" id="KW-1185">Reference proteome</keyword>
<protein>
    <submittedName>
        <fullName evidence="2">Uncharacterized protein</fullName>
    </submittedName>
</protein>
<evidence type="ECO:0000313" key="3">
    <source>
        <dbReference type="Proteomes" id="UP000236919"/>
    </source>
</evidence>
<keyword evidence="1" id="KW-0472">Membrane</keyword>